<organism evidence="2 3">
    <name type="scientific">Pararhizobium mangrovi</name>
    <dbReference type="NCBI Taxonomy" id="2590452"/>
    <lineage>
        <taxon>Bacteria</taxon>
        <taxon>Pseudomonadati</taxon>
        <taxon>Pseudomonadota</taxon>
        <taxon>Alphaproteobacteria</taxon>
        <taxon>Hyphomicrobiales</taxon>
        <taxon>Rhizobiaceae</taxon>
        <taxon>Rhizobium/Agrobacterium group</taxon>
        <taxon>Pararhizobium</taxon>
    </lineage>
</organism>
<comment type="caution">
    <text evidence="2">The sequence shown here is derived from an EMBL/GenBank/DDBJ whole genome shotgun (WGS) entry which is preliminary data.</text>
</comment>
<dbReference type="OrthoDB" id="8454392at2"/>
<keyword evidence="3" id="KW-1185">Reference proteome</keyword>
<protein>
    <submittedName>
        <fullName evidence="2">Uncharacterized protein</fullName>
    </submittedName>
</protein>
<evidence type="ECO:0000256" key="1">
    <source>
        <dbReference type="SAM" id="MobiDB-lite"/>
    </source>
</evidence>
<evidence type="ECO:0000313" key="3">
    <source>
        <dbReference type="Proteomes" id="UP000320314"/>
    </source>
</evidence>
<proteinExistence type="predicted"/>
<gene>
    <name evidence="2" type="ORF">FJU11_00450</name>
</gene>
<dbReference type="AlphaFoldDB" id="A0A506UHE9"/>
<sequence length="80" mass="9469">MAEIIELEARRPNRRYQPVESRREARLLFFTGVRYERLPDAPTRTQTEERGAKTRRPPRSAPHRESVLPSRPTKGRRRSS</sequence>
<dbReference type="EMBL" id="VHLH01000001">
    <property type="protein sequence ID" value="TPW32732.1"/>
    <property type="molecule type" value="Genomic_DNA"/>
</dbReference>
<feature type="region of interest" description="Disordered" evidence="1">
    <location>
        <begin position="36"/>
        <end position="80"/>
    </location>
</feature>
<dbReference type="Proteomes" id="UP000320314">
    <property type="component" value="Unassembled WGS sequence"/>
</dbReference>
<evidence type="ECO:0000313" key="2">
    <source>
        <dbReference type="EMBL" id="TPW32732.1"/>
    </source>
</evidence>
<accession>A0A506UHE9</accession>
<name>A0A506UHE9_9HYPH</name>
<feature type="region of interest" description="Disordered" evidence="1">
    <location>
        <begin position="1"/>
        <end position="20"/>
    </location>
</feature>
<reference evidence="2 3" key="1">
    <citation type="submission" date="2019-06" db="EMBL/GenBank/DDBJ databases">
        <authorList>
            <person name="Li M."/>
        </authorList>
    </citation>
    <scope>NUCLEOTIDE SEQUENCE [LARGE SCALE GENOMIC DNA]</scope>
    <source>
        <strain evidence="2 3">BGMRC6574</strain>
    </source>
</reference>